<sequence>MTMTMDATAPDPAASRQVPWTPGSFALSHAWFPLVHLAELGRMPIRRMIHSQSYIIRRTGEGIVANRDSASGPAAPVIARYGFAWIWHGDPAEADDAFMPDIPFLPRDRLQPGYARDTNFFHCTYELVLENILDLTHIDFVHRNFSGPEDSDEDTVRFESTSETVTMIRTIRNKQTSDYQRDVLGITAPFQDQHVFTHVFIRSGVCFLHSHYSAAPSMPLMQSNTPESRFMTRASVVFGIQQCDSPAYRRAWPRTGPTVAAQDEAMLDPQNPRYLNDPGKADFSTRFDAAGLHFRSRYNALVERQKAGDFAYMPDYLDGNDVAEVLKVRRV</sequence>
<reference evidence="3 4" key="1">
    <citation type="submission" date="2015-11" db="EMBL/GenBank/DDBJ databases">
        <title>A Two-component Flavoprotein Monooxygenase System MeaXY Responsible for para-Hydroxylation of 2-Methyl-6-ethylaniline and 2,6-Diethylaniline in Sphingobium baderi DE-13.</title>
        <authorList>
            <person name="Cheng M."/>
            <person name="Meng Q."/>
            <person name="Yang Y."/>
            <person name="Chu C."/>
            <person name="Yan X."/>
            <person name="He J."/>
            <person name="Li S."/>
        </authorList>
    </citation>
    <scope>NUCLEOTIDE SEQUENCE [LARGE SCALE GENOMIC DNA]</scope>
    <source>
        <strain evidence="3 4">DE-13</strain>
    </source>
</reference>
<keyword evidence="1" id="KW-0560">Oxidoreductase</keyword>
<evidence type="ECO:0000256" key="1">
    <source>
        <dbReference type="ARBA" id="ARBA00023002"/>
    </source>
</evidence>
<dbReference type="OrthoDB" id="9800776at2"/>
<protein>
    <recommendedName>
        <fullName evidence="2">Vanillate O-demethylase oxygenase-like C-terminal catalytic domain-containing protein</fullName>
    </recommendedName>
</protein>
<dbReference type="PANTHER" id="PTHR21266:SF60">
    <property type="entry name" value="3-KETOSTEROID-9-ALPHA-MONOOXYGENASE, OXYGENASE COMPONENT"/>
    <property type="match status" value="1"/>
</dbReference>
<dbReference type="Proteomes" id="UP000056968">
    <property type="component" value="Chromosome"/>
</dbReference>
<dbReference type="AlphaFoldDB" id="A0A0S3EVR8"/>
<evidence type="ECO:0000259" key="2">
    <source>
        <dbReference type="Pfam" id="PF19112"/>
    </source>
</evidence>
<proteinExistence type="predicted"/>
<dbReference type="STRING" id="1332080.ATN00_03535"/>
<dbReference type="PANTHER" id="PTHR21266">
    <property type="entry name" value="IRON-SULFUR DOMAIN CONTAINING PROTEIN"/>
    <property type="match status" value="1"/>
</dbReference>
<name>A0A0S3EVR8_9SPHN</name>
<dbReference type="Pfam" id="PF19112">
    <property type="entry name" value="VanA_C"/>
    <property type="match status" value="1"/>
</dbReference>
<dbReference type="EMBL" id="CP013264">
    <property type="protein sequence ID" value="ALR19517.1"/>
    <property type="molecule type" value="Genomic_DNA"/>
</dbReference>
<dbReference type="GO" id="GO:0016491">
    <property type="term" value="F:oxidoreductase activity"/>
    <property type="evidence" value="ECO:0007669"/>
    <property type="project" value="UniProtKB-KW"/>
</dbReference>
<accession>A0A0S3EVR8</accession>
<dbReference type="Gene3D" id="3.90.380.10">
    <property type="entry name" value="Naphthalene 1,2-dioxygenase Alpha Subunit, Chain A, domain 1"/>
    <property type="match status" value="1"/>
</dbReference>
<evidence type="ECO:0000313" key="4">
    <source>
        <dbReference type="Proteomes" id="UP000056968"/>
    </source>
</evidence>
<gene>
    <name evidence="3" type="ORF">ATN00_03535</name>
</gene>
<dbReference type="InterPro" id="IPR050584">
    <property type="entry name" value="Cholesterol_7-desaturase"/>
</dbReference>
<feature type="domain" description="Vanillate O-demethylase oxygenase-like C-terminal catalytic" evidence="2">
    <location>
        <begin position="121"/>
        <end position="304"/>
    </location>
</feature>
<dbReference type="InterPro" id="IPR044043">
    <property type="entry name" value="VanA_C_cat"/>
</dbReference>
<evidence type="ECO:0000313" key="3">
    <source>
        <dbReference type="EMBL" id="ALR19517.1"/>
    </source>
</evidence>
<organism evidence="3 4">
    <name type="scientific">Sphingobium baderi</name>
    <dbReference type="NCBI Taxonomy" id="1332080"/>
    <lineage>
        <taxon>Bacteria</taxon>
        <taxon>Pseudomonadati</taxon>
        <taxon>Pseudomonadota</taxon>
        <taxon>Alphaproteobacteria</taxon>
        <taxon>Sphingomonadales</taxon>
        <taxon>Sphingomonadaceae</taxon>
        <taxon>Sphingobium</taxon>
    </lineage>
</organism>
<dbReference type="SUPFAM" id="SSF55961">
    <property type="entry name" value="Bet v1-like"/>
    <property type="match status" value="1"/>
</dbReference>
<dbReference type="RefSeq" id="WP_062062221.1">
    <property type="nucleotide sequence ID" value="NZ_CP013264.1"/>
</dbReference>
<keyword evidence="4" id="KW-1185">Reference proteome</keyword>
<dbReference type="KEGG" id="sbd:ATN00_03535"/>